<feature type="transmembrane region" description="Helical" evidence="1">
    <location>
        <begin position="114"/>
        <end position="135"/>
    </location>
</feature>
<reference evidence="2 3" key="1">
    <citation type="submission" date="2016-10" db="EMBL/GenBank/DDBJ databases">
        <authorList>
            <person name="de Groot N.N."/>
        </authorList>
    </citation>
    <scope>NUCLEOTIDE SEQUENCE [LARGE SCALE GENOMIC DNA]</scope>
    <source>
        <strain evidence="2 3">ATCC BAA-466</strain>
    </source>
</reference>
<dbReference type="InterPro" id="IPR012651">
    <property type="entry name" value="Thia_Transptr_ThiT"/>
</dbReference>
<keyword evidence="3" id="KW-1185">Reference proteome</keyword>
<sequence length="199" mass="22242">MNKRSVKQFWDSVIAIVLSLMLFFLSDETAITISEIRMIVALIPLMWLALRHGAPSAIIASVFVGVAQAIVKSGTQDWIVLISQWIAPLLSVGVMGLFAKYTQKTLNNKRYSSTYLNIFTGSLLVLGLFIIISQFVVPVALGNEPQFQWTNLNHWLGLVVSWLISGGLLALMARYMPQLIIPKRSKYLSRKETSSLLND</sequence>
<organism evidence="2 3">
    <name type="scientific">Facklamia miroungae</name>
    <dbReference type="NCBI Taxonomy" id="120956"/>
    <lineage>
        <taxon>Bacteria</taxon>
        <taxon>Bacillati</taxon>
        <taxon>Bacillota</taxon>
        <taxon>Bacilli</taxon>
        <taxon>Lactobacillales</taxon>
        <taxon>Aerococcaceae</taxon>
        <taxon>Facklamia</taxon>
    </lineage>
</organism>
<protein>
    <submittedName>
        <fullName evidence="2">Thiamine transporter protein (Thia_YuaJ)</fullName>
    </submittedName>
</protein>
<dbReference type="AlphaFoldDB" id="A0A1G7PRY5"/>
<proteinExistence type="predicted"/>
<dbReference type="GO" id="GO:0015234">
    <property type="term" value="F:thiamine transmembrane transporter activity"/>
    <property type="evidence" value="ECO:0007669"/>
    <property type="project" value="InterPro"/>
</dbReference>
<dbReference type="Proteomes" id="UP000199708">
    <property type="component" value="Unassembled WGS sequence"/>
</dbReference>
<keyword evidence="1" id="KW-0812">Transmembrane</keyword>
<dbReference type="STRING" id="120956.SAMN05421791_101350"/>
<dbReference type="EMBL" id="FNCK01000001">
    <property type="protein sequence ID" value="SDF88984.1"/>
    <property type="molecule type" value="Genomic_DNA"/>
</dbReference>
<evidence type="ECO:0000313" key="2">
    <source>
        <dbReference type="EMBL" id="SDF88984.1"/>
    </source>
</evidence>
<feature type="transmembrane region" description="Helical" evidence="1">
    <location>
        <begin position="155"/>
        <end position="176"/>
    </location>
</feature>
<dbReference type="Gene3D" id="1.10.1760.20">
    <property type="match status" value="1"/>
</dbReference>
<dbReference type="GO" id="GO:0005886">
    <property type="term" value="C:plasma membrane"/>
    <property type="evidence" value="ECO:0007669"/>
    <property type="project" value="InterPro"/>
</dbReference>
<keyword evidence="1" id="KW-1133">Transmembrane helix</keyword>
<evidence type="ECO:0000256" key="1">
    <source>
        <dbReference type="SAM" id="Phobius"/>
    </source>
</evidence>
<name>A0A1G7PRY5_9LACT</name>
<dbReference type="RefSeq" id="WP_090289046.1">
    <property type="nucleotide sequence ID" value="NZ_FNCK01000001.1"/>
</dbReference>
<accession>A0A1G7PRY5</accession>
<gene>
    <name evidence="2" type="ORF">SAMN05421791_101350</name>
</gene>
<dbReference type="OrthoDB" id="2166942at2"/>
<evidence type="ECO:0000313" key="3">
    <source>
        <dbReference type="Proteomes" id="UP000199708"/>
    </source>
</evidence>
<keyword evidence="1" id="KW-0472">Membrane</keyword>
<dbReference type="Pfam" id="PF09515">
    <property type="entry name" value="Thia_YuaJ"/>
    <property type="match status" value="1"/>
</dbReference>
<feature type="transmembrane region" description="Helical" evidence="1">
    <location>
        <begin position="57"/>
        <end position="75"/>
    </location>
</feature>
<feature type="transmembrane region" description="Helical" evidence="1">
    <location>
        <begin position="81"/>
        <end position="102"/>
    </location>
</feature>